<feature type="region of interest" description="Disordered" evidence="1">
    <location>
        <begin position="57"/>
        <end position="126"/>
    </location>
</feature>
<proteinExistence type="predicted"/>
<dbReference type="GO" id="GO:0003964">
    <property type="term" value="F:RNA-directed DNA polymerase activity"/>
    <property type="evidence" value="ECO:0007669"/>
    <property type="project" value="UniProtKB-KW"/>
</dbReference>
<organism evidence="2">
    <name type="scientific">Tanacetum cinerariifolium</name>
    <name type="common">Dalmatian daisy</name>
    <name type="synonym">Chrysanthemum cinerariifolium</name>
    <dbReference type="NCBI Taxonomy" id="118510"/>
    <lineage>
        <taxon>Eukaryota</taxon>
        <taxon>Viridiplantae</taxon>
        <taxon>Streptophyta</taxon>
        <taxon>Embryophyta</taxon>
        <taxon>Tracheophyta</taxon>
        <taxon>Spermatophyta</taxon>
        <taxon>Magnoliopsida</taxon>
        <taxon>eudicotyledons</taxon>
        <taxon>Gunneridae</taxon>
        <taxon>Pentapetalae</taxon>
        <taxon>asterids</taxon>
        <taxon>campanulids</taxon>
        <taxon>Asterales</taxon>
        <taxon>Asteraceae</taxon>
        <taxon>Asteroideae</taxon>
        <taxon>Anthemideae</taxon>
        <taxon>Anthemidinae</taxon>
        <taxon>Tanacetum</taxon>
    </lineage>
</organism>
<accession>A0A699VFJ7</accession>
<keyword evidence="2" id="KW-0548">Nucleotidyltransferase</keyword>
<keyword evidence="2" id="KW-0808">Transferase</keyword>
<comment type="caution">
    <text evidence="2">The sequence shown here is derived from an EMBL/GenBank/DDBJ whole genome shotgun (WGS) entry which is preliminary data.</text>
</comment>
<dbReference type="AlphaFoldDB" id="A0A699VFJ7"/>
<feature type="non-terminal residue" evidence="2">
    <location>
        <position position="1"/>
    </location>
</feature>
<sequence>MFFEIEQLPSVSTARICIATKNKKFISKSVQVSIFSVCYDVQVKELGTWKVKIRVDYDPSDSESETENDHTHSESSYEDEQVETNEKEPLEPTNVEATPSVQINKEKNETHNNSSDPSQPSGFEHFKNAFNQKPFLNTEGFSVINDLSRIIEVIGVMGYDVKACRT</sequence>
<feature type="compositionally biased region" description="Polar residues" evidence="1">
    <location>
        <begin position="111"/>
        <end position="121"/>
    </location>
</feature>
<gene>
    <name evidence="2" type="ORF">Tci_906281</name>
</gene>
<evidence type="ECO:0000256" key="1">
    <source>
        <dbReference type="SAM" id="MobiDB-lite"/>
    </source>
</evidence>
<keyword evidence="2" id="KW-0695">RNA-directed DNA polymerase</keyword>
<reference evidence="2" key="1">
    <citation type="journal article" date="2019" name="Sci. Rep.">
        <title>Draft genome of Tanacetum cinerariifolium, the natural source of mosquito coil.</title>
        <authorList>
            <person name="Yamashiro T."/>
            <person name="Shiraishi A."/>
            <person name="Satake H."/>
            <person name="Nakayama K."/>
        </authorList>
    </citation>
    <scope>NUCLEOTIDE SEQUENCE</scope>
</reference>
<name>A0A699VFJ7_TANCI</name>
<evidence type="ECO:0000313" key="2">
    <source>
        <dbReference type="EMBL" id="GFD34312.1"/>
    </source>
</evidence>
<dbReference type="EMBL" id="BKCJ011445066">
    <property type="protein sequence ID" value="GFD34312.1"/>
    <property type="molecule type" value="Genomic_DNA"/>
</dbReference>
<protein>
    <submittedName>
        <fullName evidence="2">RNA-directed DNA polymerase, eukaryota</fullName>
    </submittedName>
</protein>